<dbReference type="SUPFAM" id="SSF56519">
    <property type="entry name" value="Penicillin binding protein dimerisation domain"/>
    <property type="match status" value="1"/>
</dbReference>
<evidence type="ECO:0000256" key="2">
    <source>
        <dbReference type="SAM" id="Phobius"/>
    </source>
</evidence>
<dbReference type="Gene3D" id="3.40.710.10">
    <property type="entry name" value="DD-peptidase/beta-lactamase superfamily"/>
    <property type="match status" value="1"/>
</dbReference>
<dbReference type="Proteomes" id="UP000469440">
    <property type="component" value="Unassembled WGS sequence"/>
</dbReference>
<dbReference type="RefSeq" id="WP_156990740.1">
    <property type="nucleotide sequence ID" value="NZ_VWXL01000061.1"/>
</dbReference>
<name>A0A6N8I1G9_9FIRM</name>
<proteinExistence type="predicted"/>
<keyword evidence="2" id="KW-1133">Transmembrane helix</keyword>
<feature type="domain" description="Penicillin-binding protein transpeptidase" evidence="3">
    <location>
        <begin position="218"/>
        <end position="524"/>
    </location>
</feature>
<feature type="region of interest" description="Disordered" evidence="1">
    <location>
        <begin position="452"/>
        <end position="472"/>
    </location>
</feature>
<dbReference type="InterPro" id="IPR036138">
    <property type="entry name" value="PBP_dimer_sf"/>
</dbReference>
<keyword evidence="2" id="KW-0812">Transmembrane</keyword>
<reference evidence="4 5" key="1">
    <citation type="submission" date="2019-09" db="EMBL/GenBank/DDBJ databases">
        <title>Genome sequence of Clostridium sp. EA1.</title>
        <authorList>
            <person name="Poehlein A."/>
            <person name="Bengelsdorf F.R."/>
            <person name="Daniel R."/>
        </authorList>
    </citation>
    <scope>NUCLEOTIDE SEQUENCE [LARGE SCALE GENOMIC DNA]</scope>
    <source>
        <strain evidence="4 5">EA1</strain>
    </source>
</reference>
<evidence type="ECO:0000256" key="1">
    <source>
        <dbReference type="SAM" id="MobiDB-lite"/>
    </source>
</evidence>
<dbReference type="Pfam" id="PF00905">
    <property type="entry name" value="Transpeptidase"/>
    <property type="match status" value="1"/>
</dbReference>
<dbReference type="InterPro" id="IPR050515">
    <property type="entry name" value="Beta-lactam/transpept"/>
</dbReference>
<comment type="caution">
    <text evidence="4">The sequence shown here is derived from an EMBL/GenBank/DDBJ whole genome shotgun (WGS) entry which is preliminary data.</text>
</comment>
<evidence type="ECO:0000313" key="4">
    <source>
        <dbReference type="EMBL" id="MVB11590.1"/>
    </source>
</evidence>
<keyword evidence="5" id="KW-1185">Reference proteome</keyword>
<dbReference type="PANTHER" id="PTHR30627">
    <property type="entry name" value="PEPTIDOGLYCAN D,D-TRANSPEPTIDASE"/>
    <property type="match status" value="1"/>
</dbReference>
<dbReference type="GO" id="GO:0071972">
    <property type="term" value="F:peptidoglycan L,D-transpeptidase activity"/>
    <property type="evidence" value="ECO:0007669"/>
    <property type="project" value="TreeGrafter"/>
</dbReference>
<protein>
    <submittedName>
        <fullName evidence="4">Stage V sporulation protein D</fullName>
    </submittedName>
</protein>
<evidence type="ECO:0000259" key="3">
    <source>
        <dbReference type="Pfam" id="PF00905"/>
    </source>
</evidence>
<dbReference type="InterPro" id="IPR012338">
    <property type="entry name" value="Beta-lactam/transpept-like"/>
</dbReference>
<evidence type="ECO:0000313" key="5">
    <source>
        <dbReference type="Proteomes" id="UP000469440"/>
    </source>
</evidence>
<dbReference type="AlphaFoldDB" id="A0A6N8I1G9"/>
<dbReference type="SUPFAM" id="SSF56601">
    <property type="entry name" value="beta-lactamase/transpeptidase-like"/>
    <property type="match status" value="1"/>
</dbReference>
<dbReference type="GO" id="GO:0071555">
    <property type="term" value="P:cell wall organization"/>
    <property type="evidence" value="ECO:0007669"/>
    <property type="project" value="TreeGrafter"/>
</dbReference>
<dbReference type="OrthoDB" id="2985542at2"/>
<dbReference type="GO" id="GO:0008658">
    <property type="term" value="F:penicillin binding"/>
    <property type="evidence" value="ECO:0007669"/>
    <property type="project" value="InterPro"/>
</dbReference>
<accession>A0A6N8I1G9</accession>
<organism evidence="4 5">
    <name type="scientific">Caproicibacter fermentans</name>
    <dbReference type="NCBI Taxonomy" id="2576756"/>
    <lineage>
        <taxon>Bacteria</taxon>
        <taxon>Bacillati</taxon>
        <taxon>Bacillota</taxon>
        <taxon>Clostridia</taxon>
        <taxon>Eubacteriales</taxon>
        <taxon>Acutalibacteraceae</taxon>
        <taxon>Caproicibacter</taxon>
    </lineage>
</organism>
<keyword evidence="2" id="KW-0472">Membrane</keyword>
<dbReference type="InterPro" id="IPR001460">
    <property type="entry name" value="PCN-bd_Tpept"/>
</dbReference>
<dbReference type="Gene3D" id="3.90.1310.10">
    <property type="entry name" value="Penicillin-binding protein 2a (Domain 2)"/>
    <property type="match status" value="1"/>
</dbReference>
<gene>
    <name evidence="4" type="primary">spoVD_2</name>
    <name evidence="4" type="ORF">CAFE_23100</name>
</gene>
<sequence length="532" mass="56963">MSKRAATFFCVFMLGMFLTILMVYRISNGTELAQTAEKQSSYKLTVASTRGTVYDCNLSALTGAEKEYVAAVVPGIETTAALSRVLPAERMESLYETLSEGRPFTLKLPSKVEQDGIDVFAIQNRYPDSGIAVHILGYLDGSGKGAAGIEKAYDSLLGGNQGRITVTYKVDALNHVLAGEKKQISDTSDFGKSGVVLTLDKYIQTVAEQAADRYLTKGAIVILEVPSGKIRAMVSRPSYNQNDVASVLKAKNSPLLNRAVSSYSVGSVFKLAAAAAALEYGISPDYTYTCTGGIDVDGGIFHCYNSESHGKQNMKQAVANSCNTYFVNLMRQVPQENFLNMVRSLGFGQSFELAPGLSSDAGALPTLKSLGVPRALANFSFGQGELTATPLQVAAMTNTIASDGVFVRPTLYEGTVNGQLEYTGRAQLQQGTRVITEKNAGLLREFMQASIEGGTSREGKPDRGGAGAKTATAQTGKYVDGTELVESWFTGFFPYDEPRYVVTIFEEGGDGGGRTCGPAFKEIADELYQVIG</sequence>
<feature type="transmembrane region" description="Helical" evidence="2">
    <location>
        <begin position="7"/>
        <end position="26"/>
    </location>
</feature>
<dbReference type="EMBL" id="VWXL01000061">
    <property type="protein sequence ID" value="MVB11590.1"/>
    <property type="molecule type" value="Genomic_DNA"/>
</dbReference>
<dbReference type="PANTHER" id="PTHR30627:SF24">
    <property type="entry name" value="PENICILLIN-BINDING PROTEIN 4B"/>
    <property type="match status" value="1"/>
</dbReference>
<dbReference type="GO" id="GO:0005886">
    <property type="term" value="C:plasma membrane"/>
    <property type="evidence" value="ECO:0007669"/>
    <property type="project" value="TreeGrafter"/>
</dbReference>